<feature type="transmembrane region" description="Helical" evidence="6">
    <location>
        <begin position="29"/>
        <end position="48"/>
    </location>
</feature>
<dbReference type="PANTHER" id="PTHR23502:SF68">
    <property type="entry name" value="MULTIDRUG TRANSPORTER, PUTATIVE (AFU_ORTHOLOGUE AFUA_3G01120)-RELATED"/>
    <property type="match status" value="1"/>
</dbReference>
<name>A0A9W8WSP8_9PLEO</name>
<keyword evidence="3 6" id="KW-0812">Transmembrane</keyword>
<dbReference type="AlphaFoldDB" id="A0A9W8WSP8"/>
<dbReference type="InterPro" id="IPR036259">
    <property type="entry name" value="MFS_trans_sf"/>
</dbReference>
<sequence length="124" mass="13082">MCIISPFTSSVFVPAIPDLMKEFKATDPYLSSFVLSIYVLGYAISPLLTSPLSELFGKVPLYHLCNTLLSISTLLCGTADALGTLTIARLFAGMGGSSVLALAPSSIADVFHPRSVVLSLLSLL</sequence>
<dbReference type="PANTHER" id="PTHR23502">
    <property type="entry name" value="MAJOR FACILITATOR SUPERFAMILY"/>
    <property type="match status" value="1"/>
</dbReference>
<keyword evidence="5 6" id="KW-0472">Membrane</keyword>
<evidence type="ECO:0000256" key="2">
    <source>
        <dbReference type="ARBA" id="ARBA00008335"/>
    </source>
</evidence>
<dbReference type="Gene3D" id="1.20.1720.10">
    <property type="entry name" value="Multidrug resistance protein D"/>
    <property type="match status" value="1"/>
</dbReference>
<protein>
    <recommendedName>
        <fullName evidence="7">Major facilitator superfamily (MFS) profile domain-containing protein</fullName>
    </recommendedName>
</protein>
<dbReference type="EMBL" id="JAPEUV010000149">
    <property type="protein sequence ID" value="KAJ4331471.1"/>
    <property type="molecule type" value="Genomic_DNA"/>
</dbReference>
<dbReference type="PROSITE" id="PS50850">
    <property type="entry name" value="MFS"/>
    <property type="match status" value="1"/>
</dbReference>
<comment type="subcellular location">
    <subcellularLocation>
        <location evidence="1">Membrane</location>
        <topology evidence="1">Multi-pass membrane protein</topology>
    </subcellularLocation>
</comment>
<proteinExistence type="inferred from homology"/>
<dbReference type="GO" id="GO:0016020">
    <property type="term" value="C:membrane"/>
    <property type="evidence" value="ECO:0007669"/>
    <property type="project" value="UniProtKB-SubCell"/>
</dbReference>
<evidence type="ECO:0000256" key="4">
    <source>
        <dbReference type="ARBA" id="ARBA00022989"/>
    </source>
</evidence>
<comment type="similarity">
    <text evidence="2">Belongs to the major facilitator superfamily.</text>
</comment>
<feature type="transmembrane region" description="Helical" evidence="6">
    <location>
        <begin position="68"/>
        <end position="92"/>
    </location>
</feature>
<evidence type="ECO:0000256" key="1">
    <source>
        <dbReference type="ARBA" id="ARBA00004141"/>
    </source>
</evidence>
<evidence type="ECO:0000313" key="9">
    <source>
        <dbReference type="Proteomes" id="UP001140562"/>
    </source>
</evidence>
<dbReference type="InterPro" id="IPR011701">
    <property type="entry name" value="MFS"/>
</dbReference>
<evidence type="ECO:0000259" key="7">
    <source>
        <dbReference type="PROSITE" id="PS50850"/>
    </source>
</evidence>
<evidence type="ECO:0000256" key="6">
    <source>
        <dbReference type="SAM" id="Phobius"/>
    </source>
</evidence>
<evidence type="ECO:0000313" key="8">
    <source>
        <dbReference type="EMBL" id="KAJ4331471.1"/>
    </source>
</evidence>
<dbReference type="OrthoDB" id="5296287at2759"/>
<dbReference type="InterPro" id="IPR020846">
    <property type="entry name" value="MFS_dom"/>
</dbReference>
<dbReference type="Proteomes" id="UP001140562">
    <property type="component" value="Unassembled WGS sequence"/>
</dbReference>
<gene>
    <name evidence="8" type="ORF">N0V87_009159</name>
</gene>
<comment type="caution">
    <text evidence="8">The sequence shown here is derived from an EMBL/GenBank/DDBJ whole genome shotgun (WGS) entry which is preliminary data.</text>
</comment>
<dbReference type="SUPFAM" id="SSF103473">
    <property type="entry name" value="MFS general substrate transporter"/>
    <property type="match status" value="1"/>
</dbReference>
<evidence type="ECO:0000256" key="3">
    <source>
        <dbReference type="ARBA" id="ARBA00022692"/>
    </source>
</evidence>
<dbReference type="Pfam" id="PF07690">
    <property type="entry name" value="MFS_1"/>
    <property type="match status" value="1"/>
</dbReference>
<feature type="domain" description="Major facilitator superfamily (MFS) profile" evidence="7">
    <location>
        <begin position="1"/>
        <end position="124"/>
    </location>
</feature>
<accession>A0A9W8WSP8</accession>
<dbReference type="GO" id="GO:0022857">
    <property type="term" value="F:transmembrane transporter activity"/>
    <property type="evidence" value="ECO:0007669"/>
    <property type="project" value="InterPro"/>
</dbReference>
<keyword evidence="4 6" id="KW-1133">Transmembrane helix</keyword>
<keyword evidence="9" id="KW-1185">Reference proteome</keyword>
<organism evidence="8 9">
    <name type="scientific">Didymella glomerata</name>
    <dbReference type="NCBI Taxonomy" id="749621"/>
    <lineage>
        <taxon>Eukaryota</taxon>
        <taxon>Fungi</taxon>
        <taxon>Dikarya</taxon>
        <taxon>Ascomycota</taxon>
        <taxon>Pezizomycotina</taxon>
        <taxon>Dothideomycetes</taxon>
        <taxon>Pleosporomycetidae</taxon>
        <taxon>Pleosporales</taxon>
        <taxon>Pleosporineae</taxon>
        <taxon>Didymellaceae</taxon>
        <taxon>Didymella</taxon>
    </lineage>
</organism>
<reference evidence="8" key="1">
    <citation type="submission" date="2022-10" db="EMBL/GenBank/DDBJ databases">
        <title>Tapping the CABI collections for fungal endophytes: first genome assemblies for Collariella, Neodidymelliopsis, Ascochyta clinopodiicola, Didymella pomorum, Didymosphaeria variabile, Neocosmospora piperis and Neocucurbitaria cava.</title>
        <authorList>
            <person name="Hill R."/>
        </authorList>
    </citation>
    <scope>NUCLEOTIDE SEQUENCE</scope>
    <source>
        <strain evidence="8">IMI 360193</strain>
    </source>
</reference>
<evidence type="ECO:0000256" key="5">
    <source>
        <dbReference type="ARBA" id="ARBA00023136"/>
    </source>
</evidence>